<organism evidence="3">
    <name type="scientific">Serpula lacrymans var. lacrymans (strain S7.3)</name>
    <name type="common">Dry rot fungus</name>
    <dbReference type="NCBI Taxonomy" id="936435"/>
    <lineage>
        <taxon>Eukaryota</taxon>
        <taxon>Fungi</taxon>
        <taxon>Dikarya</taxon>
        <taxon>Basidiomycota</taxon>
        <taxon>Agaricomycotina</taxon>
        <taxon>Agaricomycetes</taxon>
        <taxon>Agaricomycetidae</taxon>
        <taxon>Boletales</taxon>
        <taxon>Coniophorineae</taxon>
        <taxon>Serpulaceae</taxon>
        <taxon>Serpula</taxon>
    </lineage>
</organism>
<evidence type="ECO:0000313" key="3">
    <source>
        <dbReference type="Proteomes" id="UP000008063"/>
    </source>
</evidence>
<dbReference type="HOGENOM" id="CLU_3070136_0_0_1"/>
<reference evidence="3" key="1">
    <citation type="journal article" date="2011" name="Science">
        <title>The plant cell wall-decomposing machinery underlies the functional diversity of forest fungi.</title>
        <authorList>
            <person name="Eastwood D.C."/>
            <person name="Floudas D."/>
            <person name="Binder M."/>
            <person name="Majcherczyk A."/>
            <person name="Schneider P."/>
            <person name="Aerts A."/>
            <person name="Asiegbu F.O."/>
            <person name="Baker S.E."/>
            <person name="Barry K."/>
            <person name="Bendiksby M."/>
            <person name="Blumentritt M."/>
            <person name="Coutinho P.M."/>
            <person name="Cullen D."/>
            <person name="de Vries R.P."/>
            <person name="Gathman A."/>
            <person name="Goodell B."/>
            <person name="Henrissat B."/>
            <person name="Ihrmark K."/>
            <person name="Kauserud H."/>
            <person name="Kohler A."/>
            <person name="LaButti K."/>
            <person name="Lapidus A."/>
            <person name="Lavin J.L."/>
            <person name="Lee Y.-H."/>
            <person name="Lindquist E."/>
            <person name="Lilly W."/>
            <person name="Lucas S."/>
            <person name="Morin E."/>
            <person name="Murat C."/>
            <person name="Oguiza J.A."/>
            <person name="Park J."/>
            <person name="Pisabarro A.G."/>
            <person name="Riley R."/>
            <person name="Rosling A."/>
            <person name="Salamov A."/>
            <person name="Schmidt O."/>
            <person name="Schmutz J."/>
            <person name="Skrede I."/>
            <person name="Stenlid J."/>
            <person name="Wiebenga A."/>
            <person name="Xie X."/>
            <person name="Kuees U."/>
            <person name="Hibbett D.S."/>
            <person name="Hoffmeister D."/>
            <person name="Hoegberg N."/>
            <person name="Martin F."/>
            <person name="Grigoriev I.V."/>
            <person name="Watkinson S.C."/>
        </authorList>
    </citation>
    <scope>NUCLEOTIDE SEQUENCE [LARGE SCALE GENOMIC DNA]</scope>
    <source>
        <strain evidence="3">strain S7.3</strain>
    </source>
</reference>
<keyword evidence="1" id="KW-0812">Transmembrane</keyword>
<keyword evidence="1" id="KW-0472">Membrane</keyword>
<dbReference type="AlphaFoldDB" id="F8PX59"/>
<keyword evidence="3" id="KW-1185">Reference proteome</keyword>
<accession>F8PX59</accession>
<dbReference type="EMBL" id="GL945480">
    <property type="protein sequence ID" value="EGN99438.1"/>
    <property type="molecule type" value="Genomic_DNA"/>
</dbReference>
<dbReference type="InParanoid" id="F8PX59"/>
<dbReference type="Proteomes" id="UP000008063">
    <property type="component" value="Unassembled WGS sequence"/>
</dbReference>
<evidence type="ECO:0000313" key="2">
    <source>
        <dbReference type="EMBL" id="EGN99438.1"/>
    </source>
</evidence>
<name>F8PX59_SERL3</name>
<proteinExistence type="predicted"/>
<evidence type="ECO:0000256" key="1">
    <source>
        <dbReference type="SAM" id="Phobius"/>
    </source>
</evidence>
<protein>
    <submittedName>
        <fullName evidence="2">Uncharacterized protein</fullName>
    </submittedName>
</protein>
<sequence>MSWLSNPFPTTPLVLGLKITIGVLIFVSLKVEHSRGHPANQQGSPTQWLKDLP</sequence>
<gene>
    <name evidence="2" type="ORF">SERLA73DRAFT_73960</name>
</gene>
<feature type="transmembrane region" description="Helical" evidence="1">
    <location>
        <begin position="12"/>
        <end position="29"/>
    </location>
</feature>
<keyword evidence="1" id="KW-1133">Transmembrane helix</keyword>